<proteinExistence type="predicted"/>
<evidence type="ECO:0000256" key="1">
    <source>
        <dbReference type="SAM" id="MobiDB-lite"/>
    </source>
</evidence>
<dbReference type="Proteomes" id="UP001159363">
    <property type="component" value="Chromosome X"/>
</dbReference>
<dbReference type="EMBL" id="JARBHB010000004">
    <property type="protein sequence ID" value="KAJ8887553.1"/>
    <property type="molecule type" value="Genomic_DNA"/>
</dbReference>
<keyword evidence="3" id="KW-1185">Reference proteome</keyword>
<comment type="caution">
    <text evidence="2">The sequence shown here is derived from an EMBL/GenBank/DDBJ whole genome shotgun (WGS) entry which is preliminary data.</text>
</comment>
<sequence>MAGRGLGVARRKMNDSAGRTCNVMAVNSYLLVHDAYMGTTEYFFTQQTFDNTSYFIHLRLGDQVFDSTKQFADYSQMRVKGGEYGAAPEFKGRGSGRSPRKPADQRHRPARFPHAKIRVRPHWESNPAGLGGSHGSVVVILLTSHHGEPSSIPGGVTPGFIACGNCIGRCRWSASFLGDLPFRPLFRSAATPYLPRFTLIGSQDLDVKSHPNLFTDSLPCSSAFKRLFPREATILRGFMRCWLLASSYHFRSPPRRSVVKHQPKMVWKRIAKVISINLRTRGNVCRHFLPEKVTQVRRYDREVGQGKEEAIACTKRPPQHSPGVISLGVSVVNGFAHLLGEAQRSRRRMLGVTRGAETYQVWRITLLLDSAGCQL</sequence>
<name>A0ABQ9HT39_9NEOP</name>
<reference evidence="2 3" key="1">
    <citation type="submission" date="2023-02" db="EMBL/GenBank/DDBJ databases">
        <title>LHISI_Scaffold_Assembly.</title>
        <authorList>
            <person name="Stuart O.P."/>
            <person name="Cleave R."/>
            <person name="Magrath M.J.L."/>
            <person name="Mikheyev A.S."/>
        </authorList>
    </citation>
    <scope>NUCLEOTIDE SEQUENCE [LARGE SCALE GENOMIC DNA]</scope>
    <source>
        <strain evidence="2">Daus_M_001</strain>
        <tissue evidence="2">Leg muscle</tissue>
    </source>
</reference>
<feature type="region of interest" description="Disordered" evidence="1">
    <location>
        <begin position="85"/>
        <end position="110"/>
    </location>
</feature>
<evidence type="ECO:0000313" key="2">
    <source>
        <dbReference type="EMBL" id="KAJ8887553.1"/>
    </source>
</evidence>
<evidence type="ECO:0000313" key="3">
    <source>
        <dbReference type="Proteomes" id="UP001159363"/>
    </source>
</evidence>
<organism evidence="2 3">
    <name type="scientific">Dryococelus australis</name>
    <dbReference type="NCBI Taxonomy" id="614101"/>
    <lineage>
        <taxon>Eukaryota</taxon>
        <taxon>Metazoa</taxon>
        <taxon>Ecdysozoa</taxon>
        <taxon>Arthropoda</taxon>
        <taxon>Hexapoda</taxon>
        <taxon>Insecta</taxon>
        <taxon>Pterygota</taxon>
        <taxon>Neoptera</taxon>
        <taxon>Polyneoptera</taxon>
        <taxon>Phasmatodea</taxon>
        <taxon>Verophasmatodea</taxon>
        <taxon>Anareolatae</taxon>
        <taxon>Phasmatidae</taxon>
        <taxon>Eurycanthinae</taxon>
        <taxon>Dryococelus</taxon>
    </lineage>
</organism>
<gene>
    <name evidence="2" type="ORF">PR048_013769</name>
</gene>
<protein>
    <submittedName>
        <fullName evidence="2">Uncharacterized protein</fullName>
    </submittedName>
</protein>
<accession>A0ABQ9HT39</accession>